<evidence type="ECO:0000256" key="2">
    <source>
        <dbReference type="ARBA" id="ARBA00022448"/>
    </source>
</evidence>
<name>A0A031JSA8_9SPHN</name>
<keyword evidence="8 12" id="KW-0798">TonB box</keyword>
<feature type="domain" description="TonB-dependent receptor plug" evidence="15">
    <location>
        <begin position="61"/>
        <end position="167"/>
    </location>
</feature>
<keyword evidence="9 11" id="KW-0472">Membrane</keyword>
<keyword evidence="2 11" id="KW-0813">Transport</keyword>
<dbReference type="GO" id="GO:0006826">
    <property type="term" value="P:iron ion transport"/>
    <property type="evidence" value="ECO:0007669"/>
    <property type="project" value="UniProtKB-KW"/>
</dbReference>
<keyword evidence="16" id="KW-0614">Plasmid</keyword>
<evidence type="ECO:0000256" key="1">
    <source>
        <dbReference type="ARBA" id="ARBA00004571"/>
    </source>
</evidence>
<accession>A0A031JSA8</accession>
<dbReference type="GO" id="GO:0009279">
    <property type="term" value="C:cell outer membrane"/>
    <property type="evidence" value="ECO:0007669"/>
    <property type="project" value="UniProtKB-SubCell"/>
</dbReference>
<evidence type="ECO:0000259" key="14">
    <source>
        <dbReference type="Pfam" id="PF00593"/>
    </source>
</evidence>
<dbReference type="RefSeq" id="WP_036527914.1">
    <property type="nucleotide sequence ID" value="NZ_CP017076.1"/>
</dbReference>
<feature type="signal peptide" evidence="13">
    <location>
        <begin position="1"/>
        <end position="29"/>
    </location>
</feature>
<evidence type="ECO:0000313" key="17">
    <source>
        <dbReference type="EMBL" id="EZP79688.1"/>
    </source>
</evidence>
<reference evidence="19" key="3">
    <citation type="journal article" date="2017" name="J. Biotechnol.">
        <title>Complete genome sequence of Novosphingobium resinovorum SA1, a versatile xenobiotic-degrading bacterium capable of utilizing sulfanilic acid.</title>
        <authorList>
            <person name="Hegedus B."/>
            <person name="Kos P.B."/>
            <person name="Balint B."/>
            <person name="Maroti G."/>
            <person name="Gan H.M."/>
            <person name="Perei K."/>
            <person name="Rakhely G."/>
        </authorList>
    </citation>
    <scope>NUCLEOTIDE SEQUENCE [LARGE SCALE GENOMIC DNA]</scope>
    <source>
        <strain evidence="19">SA1</strain>
    </source>
</reference>
<dbReference type="KEGG" id="nre:BES08_20705"/>
<dbReference type="PROSITE" id="PS52016">
    <property type="entry name" value="TONB_DEPENDENT_REC_3"/>
    <property type="match status" value="1"/>
</dbReference>
<dbReference type="InterPro" id="IPR039426">
    <property type="entry name" value="TonB-dep_rcpt-like"/>
</dbReference>
<keyword evidence="10 11" id="KW-0998">Cell outer membrane</keyword>
<evidence type="ECO:0000256" key="7">
    <source>
        <dbReference type="ARBA" id="ARBA00023065"/>
    </source>
</evidence>
<evidence type="ECO:0000256" key="5">
    <source>
        <dbReference type="ARBA" id="ARBA00022692"/>
    </source>
</evidence>
<keyword evidence="19" id="KW-1185">Reference proteome</keyword>
<protein>
    <submittedName>
        <fullName evidence="17">TonB-dependent receptor, plug</fullName>
    </submittedName>
</protein>
<evidence type="ECO:0000259" key="15">
    <source>
        <dbReference type="Pfam" id="PF07715"/>
    </source>
</evidence>
<dbReference type="OrthoDB" id="9760494at2"/>
<evidence type="ECO:0000256" key="9">
    <source>
        <dbReference type="ARBA" id="ARBA00023136"/>
    </source>
</evidence>
<keyword evidence="17" id="KW-0675">Receptor</keyword>
<evidence type="ECO:0000256" key="13">
    <source>
        <dbReference type="SAM" id="SignalP"/>
    </source>
</evidence>
<dbReference type="SUPFAM" id="SSF56935">
    <property type="entry name" value="Porins"/>
    <property type="match status" value="1"/>
</dbReference>
<evidence type="ECO:0000256" key="6">
    <source>
        <dbReference type="ARBA" id="ARBA00023004"/>
    </source>
</evidence>
<proteinExistence type="inferred from homology"/>
<evidence type="ECO:0000256" key="8">
    <source>
        <dbReference type="ARBA" id="ARBA00023077"/>
    </source>
</evidence>
<evidence type="ECO:0000256" key="3">
    <source>
        <dbReference type="ARBA" id="ARBA00022452"/>
    </source>
</evidence>
<dbReference type="PANTHER" id="PTHR32552:SF81">
    <property type="entry name" value="TONB-DEPENDENT OUTER MEMBRANE RECEPTOR"/>
    <property type="match status" value="1"/>
</dbReference>
<keyword evidence="5 11" id="KW-0812">Transmembrane</keyword>
<dbReference type="InterPro" id="IPR036942">
    <property type="entry name" value="Beta-barrel_TonB_sf"/>
</dbReference>
<keyword evidence="6" id="KW-0408">Iron</keyword>
<evidence type="ECO:0000313" key="16">
    <source>
        <dbReference type="EMBL" id="AOR79280.1"/>
    </source>
</evidence>
<dbReference type="Proteomes" id="UP000024329">
    <property type="component" value="Unassembled WGS sequence"/>
</dbReference>
<dbReference type="Proteomes" id="UP000094626">
    <property type="component" value="Plasmid pSA1"/>
</dbReference>
<comment type="subcellular location">
    <subcellularLocation>
        <location evidence="1 11">Cell outer membrane</location>
        <topology evidence="1 11">Multi-pass membrane protein</topology>
    </subcellularLocation>
</comment>
<evidence type="ECO:0000256" key="4">
    <source>
        <dbReference type="ARBA" id="ARBA00022496"/>
    </source>
</evidence>
<geneLocation type="plasmid" evidence="16 19">
    <name>pSA1</name>
</geneLocation>
<feature type="chain" id="PRO_5014496877" evidence="13">
    <location>
        <begin position="30"/>
        <end position="800"/>
    </location>
</feature>
<sequence>MRSKSKCYDFGACCTALMLVMAAAPAAQAQETPVAPSAPQAEAGTDGGVIMVTARRREESLLETPVTLSVMTAANLAKLNVNNVLDLQAFTPGLYAQQTSSGRVDRSYSQIVIRGIADPLNPTVSVFLDGTPVNFDVINNLGNEVSRVEVLKGPQSAAFGRQSFAGAINVVTRDPGDAFRWNFDGTAGSYSLYDIKASVELPIVKDAIGLRIGGRRYGFDGQYTNPYDGSRLGAQQTETINGTLVIKPFDGLRLKAFGMYLEDHDGAGAAGFSSRLPVNTFNCNAGAAPTNVNNFYCGKIPQFPTSQMGQNPATPAFIDQVVNNSLGRLNPTYKAINDHAGLERREIVTNLAVDFTIPGTDIVLSSLTGYNKTRFQSNQDLDGRDTSGIPNTTVSTIPGFVGDPFINYPTMAMYKESAVSQEFRVTSGANQPLRWMVGANYFKVSNRSYTVALYPNTIQVFGDGSLNTLVDKSVFGSVSYDFSPRFTLNAEGRYIEEELKVYFRDPQTLRTSGKYKRFVPRVSAQYKFTPDLMGYATYSRGMNKGGFNLSVLPLTAAQRAYLEERASVTNIYKPAVIDNYELGLKGTVADVFSFSAAVFYAKWKDQAITNSIQVPNATPGASDIGVGVTQNTGRSTVKGAEIEGNLKVTHALSLNFNAGYNKVELDTSIPCASCVAITGNSTVAAGAQNPAAPVFTSNVGAEYGVDIGDGYRWFLRGDYAHRSRIYTTYENISWIGDANKVNVRTGISSEHLDVQFFVNNVFNDKSYTGVQTTTSLLGGNAVVLSMPVKRNGGIRVRFGF</sequence>
<evidence type="ECO:0000256" key="12">
    <source>
        <dbReference type="RuleBase" id="RU003357"/>
    </source>
</evidence>
<dbReference type="eggNOG" id="COG4774">
    <property type="taxonomic scope" value="Bacteria"/>
</dbReference>
<evidence type="ECO:0000256" key="11">
    <source>
        <dbReference type="PROSITE-ProRule" id="PRU01360"/>
    </source>
</evidence>
<dbReference type="EMBL" id="CP017076">
    <property type="protein sequence ID" value="AOR79280.1"/>
    <property type="molecule type" value="Genomic_DNA"/>
</dbReference>
<dbReference type="Gene3D" id="2.40.170.20">
    <property type="entry name" value="TonB-dependent receptor, beta-barrel domain"/>
    <property type="match status" value="2"/>
</dbReference>
<keyword evidence="3 11" id="KW-1134">Transmembrane beta strand</keyword>
<dbReference type="PANTHER" id="PTHR32552">
    <property type="entry name" value="FERRICHROME IRON RECEPTOR-RELATED"/>
    <property type="match status" value="1"/>
</dbReference>
<dbReference type="PATRIC" id="fig|158500.4.peg.3917"/>
<reference evidence="16" key="2">
    <citation type="submission" date="2016-08" db="EMBL/GenBank/DDBJ databases">
        <authorList>
            <person name="Seilhamer J.J."/>
        </authorList>
    </citation>
    <scope>NUCLEOTIDE SEQUENCE [LARGE SCALE GENOMIC DNA]</scope>
    <source>
        <strain evidence="16">SA1</strain>
        <plasmid evidence="16">pSA1</plasmid>
    </source>
</reference>
<keyword evidence="13" id="KW-0732">Signal</keyword>
<dbReference type="Pfam" id="PF07715">
    <property type="entry name" value="Plug"/>
    <property type="match status" value="1"/>
</dbReference>
<dbReference type="InterPro" id="IPR000531">
    <property type="entry name" value="Beta-barrel_TonB"/>
</dbReference>
<evidence type="ECO:0000313" key="19">
    <source>
        <dbReference type="Proteomes" id="UP000094626"/>
    </source>
</evidence>
<evidence type="ECO:0000256" key="10">
    <source>
        <dbReference type="ARBA" id="ARBA00023237"/>
    </source>
</evidence>
<reference evidence="17 18" key="1">
    <citation type="submission" date="2014-03" db="EMBL/GenBank/DDBJ databases">
        <title>Whole genome sequence of Novosphingobium resinovorum KF1.</title>
        <authorList>
            <person name="Gan H.M."/>
            <person name="Gan H.Y."/>
            <person name="Chew T.H."/>
            <person name="Savka M.A."/>
        </authorList>
    </citation>
    <scope>NUCLEOTIDE SEQUENCE [LARGE SCALE GENOMIC DNA]</scope>
    <source>
        <strain evidence="17 18">KF1</strain>
    </source>
</reference>
<comment type="similarity">
    <text evidence="11 12">Belongs to the TonB-dependent receptor family.</text>
</comment>
<dbReference type="EMBL" id="JFYZ01000023">
    <property type="protein sequence ID" value="EZP79688.1"/>
    <property type="molecule type" value="Genomic_DNA"/>
</dbReference>
<dbReference type="Pfam" id="PF00593">
    <property type="entry name" value="TonB_dep_Rec_b-barrel"/>
    <property type="match status" value="1"/>
</dbReference>
<keyword evidence="4" id="KW-0410">Iron transport</keyword>
<organism evidence="17 18">
    <name type="scientific">Novosphingobium resinovorum</name>
    <dbReference type="NCBI Taxonomy" id="158500"/>
    <lineage>
        <taxon>Bacteria</taxon>
        <taxon>Pseudomonadati</taxon>
        <taxon>Pseudomonadota</taxon>
        <taxon>Alphaproteobacteria</taxon>
        <taxon>Sphingomonadales</taxon>
        <taxon>Sphingomonadaceae</taxon>
        <taxon>Novosphingobium</taxon>
    </lineage>
</organism>
<feature type="domain" description="TonB-dependent receptor-like beta-barrel" evidence="14">
    <location>
        <begin position="334"/>
        <end position="761"/>
    </location>
</feature>
<evidence type="ECO:0000313" key="18">
    <source>
        <dbReference type="Proteomes" id="UP000024329"/>
    </source>
</evidence>
<dbReference type="InterPro" id="IPR012910">
    <property type="entry name" value="Plug_dom"/>
</dbReference>
<gene>
    <name evidence="16" type="ORF">BES08_20705</name>
    <name evidence="17" type="ORF">BV97_03845</name>
</gene>
<dbReference type="AlphaFoldDB" id="A0A031JSA8"/>
<keyword evidence="7" id="KW-0406">Ion transport</keyword>